<dbReference type="KEGG" id="gba:J421_0604"/>
<dbReference type="Proteomes" id="UP000019151">
    <property type="component" value="Chromosome"/>
</dbReference>
<dbReference type="EMBL" id="CP007128">
    <property type="protein sequence ID" value="AHG88141.1"/>
    <property type="molecule type" value="Genomic_DNA"/>
</dbReference>
<keyword evidence="1" id="KW-1133">Transmembrane helix</keyword>
<keyword evidence="3" id="KW-1185">Reference proteome</keyword>
<sequence length="180" mass="18697">MTPMPMPAHAMAAMMAAMMLPSSMLMLWRHHRAGGRLTAVVGIGYFAAWSALGAATVPLGIATTAMARAVPTMVGVVVAIAGALQLTRWKTRRLACCRHHDARPRHFGAALRLGVRLGLQCAGCCANLMAVVLVLGVADVRAMAVASVVIAAERLGTAGERVARVTGAVLVGLGLIVIRP</sequence>
<dbReference type="HOGENOM" id="CLU_065506_1_0_0"/>
<evidence type="ECO:0000313" key="3">
    <source>
        <dbReference type="Proteomes" id="UP000019151"/>
    </source>
</evidence>
<gene>
    <name evidence="2" type="ORF">J421_0604</name>
</gene>
<proteinExistence type="predicted"/>
<dbReference type="RefSeq" id="WP_104022183.1">
    <property type="nucleotide sequence ID" value="NZ_CP007128.1"/>
</dbReference>
<keyword evidence="1" id="KW-0472">Membrane</keyword>
<accession>W0RBG3</accession>
<feature type="transmembrane region" description="Helical" evidence="1">
    <location>
        <begin position="69"/>
        <end position="86"/>
    </location>
</feature>
<evidence type="ECO:0008006" key="4">
    <source>
        <dbReference type="Google" id="ProtNLM"/>
    </source>
</evidence>
<dbReference type="InParanoid" id="W0RBG3"/>
<dbReference type="eggNOG" id="COG5486">
    <property type="taxonomic scope" value="Bacteria"/>
</dbReference>
<evidence type="ECO:0000313" key="2">
    <source>
        <dbReference type="EMBL" id="AHG88141.1"/>
    </source>
</evidence>
<name>W0RBG3_9BACT</name>
<dbReference type="AlphaFoldDB" id="W0RBG3"/>
<dbReference type="STRING" id="861299.J421_0604"/>
<dbReference type="InterPro" id="IPR018688">
    <property type="entry name" value="PpoB2-like"/>
</dbReference>
<keyword evidence="1" id="KW-0812">Transmembrane</keyword>
<organism evidence="2 3">
    <name type="scientific">Gemmatirosa kalamazoonensis</name>
    <dbReference type="NCBI Taxonomy" id="861299"/>
    <lineage>
        <taxon>Bacteria</taxon>
        <taxon>Pseudomonadati</taxon>
        <taxon>Gemmatimonadota</taxon>
        <taxon>Gemmatimonadia</taxon>
        <taxon>Gemmatimonadales</taxon>
        <taxon>Gemmatimonadaceae</taxon>
        <taxon>Gemmatirosa</taxon>
    </lineage>
</organism>
<evidence type="ECO:0000256" key="1">
    <source>
        <dbReference type="SAM" id="Phobius"/>
    </source>
</evidence>
<dbReference type="Pfam" id="PF09948">
    <property type="entry name" value="PpoB2"/>
    <property type="match status" value="1"/>
</dbReference>
<feature type="transmembrane region" description="Helical" evidence="1">
    <location>
        <begin position="162"/>
        <end position="178"/>
    </location>
</feature>
<dbReference type="OrthoDB" id="980055at2"/>
<protein>
    <recommendedName>
        <fullName evidence="4">DUF2182 domain-containing protein</fullName>
    </recommendedName>
</protein>
<reference evidence="2 3" key="1">
    <citation type="journal article" date="2014" name="Genome Announc.">
        <title>Genome Sequence and Methylome of Soil Bacterium Gemmatirosa kalamazoonensis KBS708T, a Member of the Rarely Cultivated Gemmatimonadetes Phylum.</title>
        <authorList>
            <person name="Debruyn J.M."/>
            <person name="Radosevich M."/>
            <person name="Wommack K.E."/>
            <person name="Polson S.W."/>
            <person name="Hauser L.J."/>
            <person name="Fawaz M.N."/>
            <person name="Korlach J."/>
            <person name="Tsai Y.C."/>
        </authorList>
    </citation>
    <scope>NUCLEOTIDE SEQUENCE [LARGE SCALE GENOMIC DNA]</scope>
    <source>
        <strain evidence="2 3">KBS708</strain>
    </source>
</reference>